<dbReference type="PANTHER" id="PTHR10465:SF0">
    <property type="entry name" value="SARCALUMENIN"/>
    <property type="match status" value="1"/>
</dbReference>
<sequence length="1231" mass="140470">MGRSGMKKQTTNRDHLHKKAIQLQRTANIVKEAGDNTRADQLLELKGKLENKQLTLSFCGHFSAGKSTMINHLCGTALLPSSPIPTSANVVSITNGEKGAEVIHRTEQGLVKQEKSLEQVQQYCLNGRDIETVRLRYLLPFLGRHTILLDTPGIDSTDDAHHRATESALHLADVVFYVMDYNHVQSEVNLTFAKQMQERGKPLYLIVNQIDKHREEELTFERFKESAYEAFRNWEINPGGWLFLSLKEPAHPNNEWTTFTALIQHLIDKREELLAYNIDQAATYVLSEHVKWTGEQQEERKVQLKEKLNGESCLQARKELEELQERLCQADAEAVELEKKLKQELQSIIDHAQITPPGTRELAARLMESIRPSFKVGWLNRAQQTAAERQRRLLAFYEDYRVQVESQLEWHVQDAVKKAIREQQVSSDREDLLKETETLQADITPEWLQSHIQADSALDNAYTLNYMKKTAGEIRQIIRTKTWGLLERIAQRARDRAASLREQSRARLSELQEQLAAEEELRHMAQRERAYEQSLRGLLEPLEAVMPRLPDLARLTTEAGKPAYGVVNATPVMDAILRVSHGESANCAAPADEERVAAAQSRGTQRSRVERTAARLRQAEALIREVPAMRTIARSLRDKAERLADRTFTVALFGAFSAGKSSFANALLGERVLPVSPNPTTAAINTIMAPNEAWPHGTAKIKMKSRETLTADVLHSLDVLGIHSTTLEEALLQIKELDSSHIVGKGKPHVTFLKAVDKGWEETSGHLGEEIRADIEGFSSYVAQEHKSCFVEEIGLHYASLLLEEGVRIVDTPGADSINARHTGVAFNYIKNADAVWFVTYYNHAFSQADREFLLQLGRVKDSFELDKMFFVVNATDLASSKKELQEVLKHVAFNLQQHGIRQPKLYPVSSHKAIEAKQGGNIEALHVSGMDVFEGDFNKFTFEELTDISIRAANQELERAVHVLSTWIDNAREDEAERINRASLLRKTEMAVLSILDQVTIETELKELTKEIRELLYYVKQRNSYRFNELYNLAFNPSSFRESGNRLKEVLLQVWQELFESIQFDLQQEVLATTLRVENTLNRLAQRKYVELGDRVKERLDDFEYETYESLSCPPWEGHVSLIVEGVSDKMLVQPFKNSKSFFEGEGKAKLRDQLERLLEKSVENWVREHTVLMIDIYQSFAKDCLEELRNKQKVAVKEHVEGILEALEMKFPLDRIVHMNQQLEQLVKV</sequence>
<name>A0A1V0UNW2_9BACL</name>
<evidence type="ECO:0000256" key="4">
    <source>
        <dbReference type="ARBA" id="ARBA00023134"/>
    </source>
</evidence>
<dbReference type="Gene3D" id="3.40.50.300">
    <property type="entry name" value="P-loop containing nucleotide triphosphate hydrolases"/>
    <property type="match status" value="2"/>
</dbReference>
<evidence type="ECO:0000256" key="2">
    <source>
        <dbReference type="ARBA" id="ARBA00022741"/>
    </source>
</evidence>
<dbReference type="InterPro" id="IPR027094">
    <property type="entry name" value="Mitofusin_fam"/>
</dbReference>
<dbReference type="Proteomes" id="UP000192727">
    <property type="component" value="Chromosome"/>
</dbReference>
<keyword evidence="2" id="KW-0547">Nucleotide-binding</keyword>
<proteinExistence type="predicted"/>
<comment type="subcellular location">
    <subcellularLocation>
        <location evidence="1">Membrane</location>
    </subcellularLocation>
</comment>
<keyword evidence="3" id="KW-0378">Hydrolase</keyword>
<dbReference type="CDD" id="cd00882">
    <property type="entry name" value="Ras_like_GTPase"/>
    <property type="match status" value="1"/>
</dbReference>
<feature type="domain" description="Dynamin N-terminal" evidence="7">
    <location>
        <begin position="650"/>
        <end position="874"/>
    </location>
</feature>
<dbReference type="EMBL" id="CP020557">
    <property type="protein sequence ID" value="ARF66955.1"/>
    <property type="molecule type" value="Genomic_DNA"/>
</dbReference>
<protein>
    <recommendedName>
        <fullName evidence="7">Dynamin N-terminal domain-containing protein</fullName>
    </recommendedName>
</protein>
<dbReference type="GO" id="GO:0005525">
    <property type="term" value="F:GTP binding"/>
    <property type="evidence" value="ECO:0007669"/>
    <property type="project" value="UniProtKB-KW"/>
</dbReference>
<keyword evidence="6" id="KW-0175">Coiled coil</keyword>
<feature type="domain" description="Dynamin N-terminal" evidence="7">
    <location>
        <begin position="58"/>
        <end position="209"/>
    </location>
</feature>
<evidence type="ECO:0000256" key="3">
    <source>
        <dbReference type="ARBA" id="ARBA00022801"/>
    </source>
</evidence>
<dbReference type="GO" id="GO:0016020">
    <property type="term" value="C:membrane"/>
    <property type="evidence" value="ECO:0007669"/>
    <property type="project" value="UniProtKB-SubCell"/>
</dbReference>
<evidence type="ECO:0000256" key="5">
    <source>
        <dbReference type="ARBA" id="ARBA00023136"/>
    </source>
</evidence>
<dbReference type="CDD" id="cd09912">
    <property type="entry name" value="DLP_2"/>
    <property type="match status" value="2"/>
</dbReference>
<feature type="coiled-coil region" evidence="6">
    <location>
        <begin position="494"/>
        <end position="528"/>
    </location>
</feature>
<accession>A0A1V0UNW2</accession>
<dbReference type="PANTHER" id="PTHR10465">
    <property type="entry name" value="TRANSMEMBRANE GTPASE FZO1"/>
    <property type="match status" value="1"/>
</dbReference>
<dbReference type="Pfam" id="PF00350">
    <property type="entry name" value="Dynamin_N"/>
    <property type="match status" value="2"/>
</dbReference>
<organism evidence="8 9">
    <name type="scientific">Paenibacillus larvae subsp. pulvifaciens</name>
    <dbReference type="NCBI Taxonomy" id="1477"/>
    <lineage>
        <taxon>Bacteria</taxon>
        <taxon>Bacillati</taxon>
        <taxon>Bacillota</taxon>
        <taxon>Bacilli</taxon>
        <taxon>Bacillales</taxon>
        <taxon>Paenibacillaceae</taxon>
        <taxon>Paenibacillus</taxon>
    </lineage>
</organism>
<dbReference type="SUPFAM" id="SSF52540">
    <property type="entry name" value="P-loop containing nucleoside triphosphate hydrolases"/>
    <property type="match status" value="2"/>
</dbReference>
<dbReference type="InterPro" id="IPR045063">
    <property type="entry name" value="Dynamin_N"/>
</dbReference>
<dbReference type="GO" id="GO:0003924">
    <property type="term" value="F:GTPase activity"/>
    <property type="evidence" value="ECO:0007669"/>
    <property type="project" value="InterPro"/>
</dbReference>
<keyword evidence="5" id="KW-0472">Membrane</keyword>
<gene>
    <name evidence="8" type="ORF">B7C51_02760</name>
</gene>
<evidence type="ECO:0000313" key="9">
    <source>
        <dbReference type="Proteomes" id="UP000192727"/>
    </source>
</evidence>
<evidence type="ECO:0000259" key="7">
    <source>
        <dbReference type="Pfam" id="PF00350"/>
    </source>
</evidence>
<evidence type="ECO:0000256" key="6">
    <source>
        <dbReference type="SAM" id="Coils"/>
    </source>
</evidence>
<keyword evidence="4" id="KW-0342">GTP-binding</keyword>
<dbReference type="AlphaFoldDB" id="A0A1V0UNW2"/>
<reference evidence="8 9" key="1">
    <citation type="submission" date="2017-03" db="EMBL/GenBank/DDBJ databases">
        <title>Paenibacillus larvae genome sequencing.</title>
        <authorList>
            <person name="Dingman D.W."/>
        </authorList>
    </citation>
    <scope>NUCLEOTIDE SEQUENCE [LARGE SCALE GENOMIC DNA]</scope>
    <source>
        <strain evidence="8 9">SAG 10367</strain>
    </source>
</reference>
<evidence type="ECO:0000256" key="1">
    <source>
        <dbReference type="ARBA" id="ARBA00004370"/>
    </source>
</evidence>
<dbReference type="InterPro" id="IPR027417">
    <property type="entry name" value="P-loop_NTPase"/>
</dbReference>
<evidence type="ECO:0000313" key="8">
    <source>
        <dbReference type="EMBL" id="ARF66955.1"/>
    </source>
</evidence>